<dbReference type="Pfam" id="PF13202">
    <property type="entry name" value="EF-hand_5"/>
    <property type="match status" value="1"/>
</dbReference>
<organism evidence="5 6">
    <name type="scientific">Lingula anatina</name>
    <name type="common">Brachiopod</name>
    <name type="synonym">Lingula unguis</name>
    <dbReference type="NCBI Taxonomy" id="7574"/>
    <lineage>
        <taxon>Eukaryota</taxon>
        <taxon>Metazoa</taxon>
        <taxon>Spiralia</taxon>
        <taxon>Lophotrochozoa</taxon>
        <taxon>Brachiopoda</taxon>
        <taxon>Linguliformea</taxon>
        <taxon>Lingulata</taxon>
        <taxon>Lingulida</taxon>
        <taxon>Linguloidea</taxon>
        <taxon>Lingulidae</taxon>
        <taxon>Lingula</taxon>
    </lineage>
</organism>
<feature type="domain" description="EF-hand" evidence="4">
    <location>
        <begin position="203"/>
        <end position="238"/>
    </location>
</feature>
<keyword evidence="5" id="KW-1185">Reference proteome</keyword>
<evidence type="ECO:0000313" key="5">
    <source>
        <dbReference type="Proteomes" id="UP000085678"/>
    </source>
</evidence>
<keyword evidence="1" id="KW-0479">Metal-binding</keyword>
<keyword evidence="2" id="KW-0677">Repeat</keyword>
<reference evidence="6" key="1">
    <citation type="submission" date="2025-08" db="UniProtKB">
        <authorList>
            <consortium name="RefSeq"/>
        </authorList>
    </citation>
    <scope>IDENTIFICATION</scope>
    <source>
        <tissue evidence="6">Gonads</tissue>
    </source>
</reference>
<accession>A0A1S3IN89</accession>
<dbReference type="GeneID" id="106165366"/>
<dbReference type="KEGG" id="lak:106165366"/>
<gene>
    <name evidence="6" type="primary">LOC106165366</name>
</gene>
<evidence type="ECO:0000313" key="6">
    <source>
        <dbReference type="RefSeq" id="XP_013399004.1"/>
    </source>
</evidence>
<dbReference type="InterPro" id="IPR011992">
    <property type="entry name" value="EF-hand-dom_pair"/>
</dbReference>
<dbReference type="InParanoid" id="A0A1S3IN89"/>
<evidence type="ECO:0000256" key="3">
    <source>
        <dbReference type="ARBA" id="ARBA00022837"/>
    </source>
</evidence>
<dbReference type="InterPro" id="IPR039647">
    <property type="entry name" value="EF_hand_pair_protein_CML-like"/>
</dbReference>
<evidence type="ECO:0000256" key="2">
    <source>
        <dbReference type="ARBA" id="ARBA00022737"/>
    </source>
</evidence>
<dbReference type="OrthoDB" id="427950at2759"/>
<dbReference type="AlphaFoldDB" id="A0A1S3IN89"/>
<dbReference type="SUPFAM" id="SSF47473">
    <property type="entry name" value="EF-hand"/>
    <property type="match status" value="1"/>
</dbReference>
<evidence type="ECO:0000259" key="4">
    <source>
        <dbReference type="PROSITE" id="PS50222"/>
    </source>
</evidence>
<dbReference type="PANTHER" id="PTHR10891">
    <property type="entry name" value="EF-HAND CALCIUM-BINDING DOMAIN CONTAINING PROTEIN"/>
    <property type="match status" value="1"/>
</dbReference>
<dbReference type="PROSITE" id="PS00018">
    <property type="entry name" value="EF_HAND_1"/>
    <property type="match status" value="1"/>
</dbReference>
<dbReference type="Proteomes" id="UP000085678">
    <property type="component" value="Unplaced"/>
</dbReference>
<evidence type="ECO:0000256" key="1">
    <source>
        <dbReference type="ARBA" id="ARBA00022723"/>
    </source>
</evidence>
<dbReference type="GO" id="GO:0005509">
    <property type="term" value="F:calcium ion binding"/>
    <property type="evidence" value="ECO:0007669"/>
    <property type="project" value="InterPro"/>
</dbReference>
<sequence>MSCTAILNMPRLLQRRLLGVAMILQPNRNLRTFIPTGQNLLKKIQLPLYDKHREMAPVIQLKQGLAKQPWHFRKPIEYPQLTGSDHWRRKMRTVFRVFDLNGDGCITQEDKEEMNRRTAEYMNLDDDKTKTVLNQRRTYWGDEAPDKVFENEFVESHLVKMNEIKFREFWFDILTSRFQMMDLNGDGLISTDEHAAMFYSYKIPTEHSKKVFDILDSNNDGFISMEEFSHAYTEFWYTENPDNIFNECYGPLIDNET</sequence>
<dbReference type="Gene3D" id="1.10.238.10">
    <property type="entry name" value="EF-hand"/>
    <property type="match status" value="1"/>
</dbReference>
<dbReference type="InterPro" id="IPR002048">
    <property type="entry name" value="EF_hand_dom"/>
</dbReference>
<dbReference type="InterPro" id="IPR018247">
    <property type="entry name" value="EF_Hand_1_Ca_BS"/>
</dbReference>
<keyword evidence="3" id="KW-0106">Calcium</keyword>
<name>A0A1S3IN89_LINAN</name>
<dbReference type="RefSeq" id="XP_013399004.1">
    <property type="nucleotide sequence ID" value="XM_013543550.1"/>
</dbReference>
<feature type="domain" description="EF-hand" evidence="4">
    <location>
        <begin position="86"/>
        <end position="121"/>
    </location>
</feature>
<dbReference type="Pfam" id="PF13499">
    <property type="entry name" value="EF-hand_7"/>
    <property type="match status" value="1"/>
</dbReference>
<protein>
    <submittedName>
        <fullName evidence="6">Sarcoplasmic calcium-binding protein</fullName>
    </submittedName>
</protein>
<dbReference type="SMART" id="SM00054">
    <property type="entry name" value="EFh"/>
    <property type="match status" value="3"/>
</dbReference>
<proteinExistence type="predicted"/>
<dbReference type="PROSITE" id="PS50222">
    <property type="entry name" value="EF_HAND_2"/>
    <property type="match status" value="2"/>
</dbReference>